<feature type="region of interest" description="Disordered" evidence="6">
    <location>
        <begin position="594"/>
        <end position="636"/>
    </location>
</feature>
<feature type="region of interest" description="Disordered" evidence="6">
    <location>
        <begin position="474"/>
        <end position="502"/>
    </location>
</feature>
<proteinExistence type="inferred from homology"/>
<evidence type="ECO:0000313" key="8">
    <source>
        <dbReference type="Proteomes" id="UP000284842"/>
    </source>
</evidence>
<evidence type="ECO:0000256" key="1">
    <source>
        <dbReference type="ARBA" id="ARBA00004123"/>
    </source>
</evidence>
<feature type="compositionally biased region" description="Basic and acidic residues" evidence="6">
    <location>
        <begin position="125"/>
        <end position="135"/>
    </location>
</feature>
<dbReference type="AlphaFoldDB" id="A0A409WEH5"/>
<feature type="region of interest" description="Disordered" evidence="6">
    <location>
        <begin position="188"/>
        <end position="223"/>
    </location>
</feature>
<name>A0A409WEH5_9AGAR</name>
<dbReference type="EMBL" id="NHTK01005518">
    <property type="protein sequence ID" value="PPQ76907.1"/>
    <property type="molecule type" value="Genomic_DNA"/>
</dbReference>
<evidence type="ECO:0000313" key="7">
    <source>
        <dbReference type="EMBL" id="PPQ76907.1"/>
    </source>
</evidence>
<feature type="region of interest" description="Disordered" evidence="6">
    <location>
        <begin position="65"/>
        <end position="176"/>
    </location>
</feature>
<organism evidence="7 8">
    <name type="scientific">Panaeolus cyanescens</name>
    <dbReference type="NCBI Taxonomy" id="181874"/>
    <lineage>
        <taxon>Eukaryota</taxon>
        <taxon>Fungi</taxon>
        <taxon>Dikarya</taxon>
        <taxon>Basidiomycota</taxon>
        <taxon>Agaricomycotina</taxon>
        <taxon>Agaricomycetes</taxon>
        <taxon>Agaricomycetidae</taxon>
        <taxon>Agaricales</taxon>
        <taxon>Agaricineae</taxon>
        <taxon>Galeropsidaceae</taxon>
        <taxon>Panaeolus</taxon>
    </lineage>
</organism>
<gene>
    <name evidence="7" type="ORF">CVT24_008673</name>
</gene>
<keyword evidence="8" id="KW-1185">Reference proteome</keyword>
<keyword evidence="3" id="KW-0805">Transcription regulation</keyword>
<evidence type="ECO:0000256" key="4">
    <source>
        <dbReference type="ARBA" id="ARBA00023163"/>
    </source>
</evidence>
<accession>A0A409WEH5</accession>
<comment type="subcellular location">
    <subcellularLocation>
        <location evidence="1">Nucleus</location>
    </subcellularLocation>
</comment>
<dbReference type="PANTHER" id="PTHR13556">
    <property type="entry name" value="TRANSCRIPTIONAL ADAPTER 3-RELATED"/>
    <property type="match status" value="1"/>
</dbReference>
<evidence type="ECO:0000256" key="6">
    <source>
        <dbReference type="SAM" id="MobiDB-lite"/>
    </source>
</evidence>
<feature type="compositionally biased region" description="Pro residues" evidence="6">
    <location>
        <begin position="206"/>
        <end position="218"/>
    </location>
</feature>
<dbReference type="InParanoid" id="A0A409WEH5"/>
<dbReference type="InterPro" id="IPR019340">
    <property type="entry name" value="Histone_AcTrfase_su3"/>
</dbReference>
<sequence>MSSRLTPYPQIPQIRSSLLKNPPETVPSIEELELLCAELKTQRQKALDRATRAAHDIKTVEDTWRRINEKEKGKSKAIDKIKRERDYTPNLDSDDHPRSSSGLPNFTKNRNLPHNGPSSSSIRGSDPRKLADELKKKKKKRKREGGDSDVEPELQRPRKISPPIIHPPAPPAISKAQKSVISQPPIHNKLATGPDFTIPPSVQLLPPRPPIPRPPSPGPSKSIEVETDFTKVKAPAQTSITTFYSSIESYIRPIKEEDLGFLEYTGDEVEPFIMPKLGRHYLEVWEDQDNGLLPQIMLGGDYQPAPSSNFKPPAPTWDPSQLSEPDLVVEEKGHGPLTERVISALLPVPDLVSWKGVKAAEDAMEGRPGGSGAAAARRERLNVTDLEARIRDTMRYHGLLDHVPDFSERVDDPIATALRQAQKELRRVVATNKARKARLAAIARDRLSYQEYLDARDTIDKNITTLYSRLQKKDAPKLGKKKRKPVQGSASAAANGEDGPLTLPPCPAAIGLSPDEDNHLAVNEQLRQLVETRRQWVDIVGSIFEEKEAQRPGQIYGLPKESVYAGIEEEVDAVVSAQEQALLEEEQRRRAKFPVAGSGRSGGGVNGRTSAIGGKTTNGTSARGKEVVRGDAMDIG</sequence>
<evidence type="ECO:0000256" key="3">
    <source>
        <dbReference type="ARBA" id="ARBA00023015"/>
    </source>
</evidence>
<dbReference type="GO" id="GO:0005634">
    <property type="term" value="C:nucleus"/>
    <property type="evidence" value="ECO:0007669"/>
    <property type="project" value="UniProtKB-SubCell"/>
</dbReference>
<protein>
    <submittedName>
        <fullName evidence="7">Uncharacterized protein</fullName>
    </submittedName>
</protein>
<evidence type="ECO:0000256" key="2">
    <source>
        <dbReference type="ARBA" id="ARBA00005330"/>
    </source>
</evidence>
<dbReference type="OrthoDB" id="1232at2759"/>
<reference evidence="7 8" key="1">
    <citation type="journal article" date="2018" name="Evol. Lett.">
        <title>Horizontal gene cluster transfer increased hallucinogenic mushroom diversity.</title>
        <authorList>
            <person name="Reynolds H.T."/>
            <person name="Vijayakumar V."/>
            <person name="Gluck-Thaler E."/>
            <person name="Korotkin H.B."/>
            <person name="Matheny P.B."/>
            <person name="Slot J.C."/>
        </authorList>
    </citation>
    <scope>NUCLEOTIDE SEQUENCE [LARGE SCALE GENOMIC DNA]</scope>
    <source>
        <strain evidence="7 8">2629</strain>
    </source>
</reference>
<dbReference type="Pfam" id="PF10198">
    <property type="entry name" value="Ada3"/>
    <property type="match status" value="1"/>
</dbReference>
<evidence type="ECO:0000256" key="5">
    <source>
        <dbReference type="ARBA" id="ARBA00023242"/>
    </source>
</evidence>
<dbReference type="GO" id="GO:0006357">
    <property type="term" value="P:regulation of transcription by RNA polymerase II"/>
    <property type="evidence" value="ECO:0007669"/>
    <property type="project" value="TreeGrafter"/>
</dbReference>
<keyword evidence="4" id="KW-0804">Transcription</keyword>
<keyword evidence="5" id="KW-0539">Nucleus</keyword>
<dbReference type="Proteomes" id="UP000284842">
    <property type="component" value="Unassembled WGS sequence"/>
</dbReference>
<feature type="compositionally biased region" description="Basic and acidic residues" evidence="6">
    <location>
        <begin position="65"/>
        <end position="98"/>
    </location>
</feature>
<feature type="compositionally biased region" description="Polar residues" evidence="6">
    <location>
        <begin position="99"/>
        <end position="123"/>
    </location>
</feature>
<dbReference type="PANTHER" id="PTHR13556:SF2">
    <property type="entry name" value="TRANSCRIPTIONAL ADAPTER 3"/>
    <property type="match status" value="1"/>
</dbReference>
<comment type="similarity">
    <text evidence="2">Belongs to the NGG1 family.</text>
</comment>
<feature type="compositionally biased region" description="Basic and acidic residues" evidence="6">
    <location>
        <begin position="623"/>
        <end position="636"/>
    </location>
</feature>
<dbReference type="STRING" id="181874.A0A409WEH5"/>
<dbReference type="FunCoup" id="A0A409WEH5">
    <property type="interactions" value="32"/>
</dbReference>
<dbReference type="GO" id="GO:0003713">
    <property type="term" value="F:transcription coactivator activity"/>
    <property type="evidence" value="ECO:0007669"/>
    <property type="project" value="TreeGrafter"/>
</dbReference>
<comment type="caution">
    <text evidence="7">The sequence shown here is derived from an EMBL/GenBank/DDBJ whole genome shotgun (WGS) entry which is preliminary data.</text>
</comment>
<dbReference type="GO" id="GO:0000124">
    <property type="term" value="C:SAGA complex"/>
    <property type="evidence" value="ECO:0007669"/>
    <property type="project" value="TreeGrafter"/>
</dbReference>